<accession>A0A511KG38</accession>
<name>A0A511KG38_RHOTO</name>
<evidence type="ECO:0000313" key="3">
    <source>
        <dbReference type="Proteomes" id="UP000321518"/>
    </source>
</evidence>
<proteinExistence type="predicted"/>
<reference evidence="2 3" key="1">
    <citation type="submission" date="2019-07" db="EMBL/GenBank/DDBJ databases">
        <title>Rhodotorula toruloides NBRC10032 genome sequencing.</title>
        <authorList>
            <person name="Shida Y."/>
            <person name="Takaku H."/>
            <person name="Ogasawara W."/>
            <person name="Mori K."/>
        </authorList>
    </citation>
    <scope>NUCLEOTIDE SEQUENCE [LARGE SCALE GENOMIC DNA]</scope>
    <source>
        <strain evidence="2 3">NBRC10032</strain>
    </source>
</reference>
<organism evidence="2 3">
    <name type="scientific">Rhodotorula toruloides</name>
    <name type="common">Yeast</name>
    <name type="synonym">Rhodosporidium toruloides</name>
    <dbReference type="NCBI Taxonomy" id="5286"/>
    <lineage>
        <taxon>Eukaryota</taxon>
        <taxon>Fungi</taxon>
        <taxon>Dikarya</taxon>
        <taxon>Basidiomycota</taxon>
        <taxon>Pucciniomycotina</taxon>
        <taxon>Microbotryomycetes</taxon>
        <taxon>Sporidiobolales</taxon>
        <taxon>Sporidiobolaceae</taxon>
        <taxon>Rhodotorula</taxon>
    </lineage>
</organism>
<feature type="coiled-coil region" evidence="1">
    <location>
        <begin position="110"/>
        <end position="140"/>
    </location>
</feature>
<keyword evidence="1" id="KW-0175">Coiled coil</keyword>
<protein>
    <submittedName>
        <fullName evidence="2">Cyclin-like F-box domain containing protein</fullName>
    </submittedName>
</protein>
<sequence length="196" mass="22714">MTDMQLAALLFDKECRICGRGRAVITDYCLRMRWCKDCKKGQVRDRPLPALLEQSLTPYLSRLIPQQKVVKELKAEYNLHPKLLECSLYTLDSPSRYDSKKRHYYCKAAVLEINGRLNELEQAVNDVQRKSAEVKDAAKAALKKFVTEKSTAAKASFEDGGKLRVWERKYTDRRWKANEKARGERRKVYDSASNAY</sequence>
<dbReference type="OrthoDB" id="3248205at2759"/>
<comment type="caution">
    <text evidence="2">The sequence shown here is derived from an EMBL/GenBank/DDBJ whole genome shotgun (WGS) entry which is preliminary data.</text>
</comment>
<dbReference type="EMBL" id="BJWK01000007">
    <property type="protein sequence ID" value="GEM09312.1"/>
    <property type="molecule type" value="Genomic_DNA"/>
</dbReference>
<dbReference type="AlphaFoldDB" id="A0A511KG38"/>
<gene>
    <name evidence="2" type="ORF">Rt10032_c07g3329</name>
</gene>
<evidence type="ECO:0000313" key="2">
    <source>
        <dbReference type="EMBL" id="GEM09312.1"/>
    </source>
</evidence>
<evidence type="ECO:0000256" key="1">
    <source>
        <dbReference type="SAM" id="Coils"/>
    </source>
</evidence>
<dbReference type="Proteomes" id="UP000321518">
    <property type="component" value="Unassembled WGS sequence"/>
</dbReference>